<accession>H6WYK6</accession>
<proteinExistence type="predicted"/>
<evidence type="ECO:0000313" key="1">
    <source>
        <dbReference type="EMBL" id="AFB84061.1"/>
    </source>
</evidence>
<dbReference type="GeneID" id="14014042"/>
<dbReference type="Proteomes" id="UP000008024">
    <property type="component" value="Segment"/>
</dbReference>
<name>H6WYK6_9CAUD</name>
<reference evidence="1 2" key="1">
    <citation type="journal article" date="2012" name="J. Virol.">
        <title>Complete Genome Sequence of the Enterobacter cancerogenus Bacteriophage Enc34.</title>
        <authorList>
            <person name="Kazaks A."/>
            <person name="Dislers A."/>
            <person name="Lipowsky G."/>
            <person name="Nikolajeva V."/>
            <person name="Tars K."/>
        </authorList>
    </citation>
    <scope>NUCLEOTIDE SEQUENCE [LARGE SCALE GENOMIC DNA]</scope>
</reference>
<evidence type="ECO:0000313" key="2">
    <source>
        <dbReference type="Proteomes" id="UP000008024"/>
    </source>
</evidence>
<dbReference type="KEGG" id="vg:14014042"/>
<keyword evidence="2" id="KW-1185">Reference proteome</keyword>
<sequence length="64" mass="7270">MRKIAALIILIIIIFSLLYVLVWAGATIRCNDVSQQTSLPTKFSPITGCYIYINDSWVPLPWDL</sequence>
<dbReference type="RefSeq" id="YP_007007049.1">
    <property type="nucleotide sequence ID" value="NC_019524.2"/>
</dbReference>
<dbReference type="EMBL" id="JQ340774">
    <property type="protein sequence ID" value="AFB84061.1"/>
    <property type="molecule type" value="Genomic_DNA"/>
</dbReference>
<protein>
    <submittedName>
        <fullName evidence="1">Uncharacterized protein</fullName>
    </submittedName>
</protein>
<dbReference type="OrthoDB" id="22823at10239"/>
<organism evidence="1 2">
    <name type="scientific">Hafnia phage Enc34</name>
    <dbReference type="NCBI Taxonomy" id="1150990"/>
    <lineage>
        <taxon>Viruses</taxon>
        <taxon>Duplodnaviria</taxon>
        <taxon>Heunggongvirae</taxon>
        <taxon>Uroviricota</taxon>
        <taxon>Caudoviricetes</taxon>
        <taxon>Casjensviridae</taxon>
        <taxon>Enchivirus</taxon>
        <taxon>Enchivirus Enc34</taxon>
    </lineage>
</organism>